<evidence type="ECO:0000256" key="1">
    <source>
        <dbReference type="ARBA" id="ARBA00034120"/>
    </source>
</evidence>
<reference evidence="3 4" key="1">
    <citation type="journal article" date="2013" name="J. Microbiol.">
        <title>Mucilaginibacter ginsenosidivorax sp. nov., with ginsenoside converting activity isolated from sediment.</title>
        <authorList>
            <person name="Kim J.K."/>
            <person name="Choi T.E."/>
            <person name="Liu Q.M."/>
            <person name="Park H.Y."/>
            <person name="Yi T.H."/>
            <person name="Yoon M.H."/>
            <person name="Kim S.C."/>
            <person name="Im W.T."/>
        </authorList>
    </citation>
    <scope>NUCLEOTIDE SEQUENCE [LARGE SCALE GENOMIC DNA]</scope>
    <source>
        <strain evidence="3 4">KHI28</strain>
    </source>
</reference>
<name>A0A5B8VZH6_9SPHI</name>
<evidence type="ECO:0000313" key="3">
    <source>
        <dbReference type="EMBL" id="QEC77100.1"/>
    </source>
</evidence>
<dbReference type="InterPro" id="IPR043502">
    <property type="entry name" value="DNA/RNA_pol_sf"/>
</dbReference>
<dbReference type="RefSeq" id="WP_147054489.1">
    <property type="nucleotide sequence ID" value="NZ_CP042437.1"/>
</dbReference>
<evidence type="ECO:0000259" key="2">
    <source>
        <dbReference type="PROSITE" id="PS50878"/>
    </source>
</evidence>
<accession>A0A5B8VZH6</accession>
<dbReference type="Pfam" id="PF00078">
    <property type="entry name" value="RVT_1"/>
    <property type="match status" value="1"/>
</dbReference>
<protein>
    <submittedName>
        <fullName evidence="3">RNA-directed DNA polymerase</fullName>
    </submittedName>
</protein>
<dbReference type="GO" id="GO:0003964">
    <property type="term" value="F:RNA-directed DNA polymerase activity"/>
    <property type="evidence" value="ECO:0007669"/>
    <property type="project" value="UniProtKB-KW"/>
</dbReference>
<dbReference type="InterPro" id="IPR000477">
    <property type="entry name" value="RT_dom"/>
</dbReference>
<dbReference type="InterPro" id="IPR051083">
    <property type="entry name" value="GrpII_Intron_Splice-Mob/Def"/>
</dbReference>
<organism evidence="3 4">
    <name type="scientific">Mucilaginibacter ginsenosidivorax</name>
    <dbReference type="NCBI Taxonomy" id="862126"/>
    <lineage>
        <taxon>Bacteria</taxon>
        <taxon>Pseudomonadati</taxon>
        <taxon>Bacteroidota</taxon>
        <taxon>Sphingobacteriia</taxon>
        <taxon>Sphingobacteriales</taxon>
        <taxon>Sphingobacteriaceae</taxon>
        <taxon>Mucilaginibacter</taxon>
    </lineage>
</organism>
<gene>
    <name evidence="3" type="ORF">FSB76_14520</name>
</gene>
<dbReference type="Proteomes" id="UP000321362">
    <property type="component" value="Chromosome"/>
</dbReference>
<dbReference type="CDD" id="cd01646">
    <property type="entry name" value="RT_Bac_retron_I"/>
    <property type="match status" value="1"/>
</dbReference>
<dbReference type="OrthoDB" id="9780724at2"/>
<dbReference type="PANTHER" id="PTHR34047">
    <property type="entry name" value="NUCLEAR INTRON MATURASE 1, MITOCHONDRIAL-RELATED"/>
    <property type="match status" value="1"/>
</dbReference>
<keyword evidence="3" id="KW-0548">Nucleotidyltransferase</keyword>
<dbReference type="SUPFAM" id="SSF56672">
    <property type="entry name" value="DNA/RNA polymerases"/>
    <property type="match status" value="1"/>
</dbReference>
<keyword evidence="3" id="KW-0808">Transferase</keyword>
<dbReference type="KEGG" id="mgk:FSB76_14520"/>
<sequence>MLDQSFSPDNFKTIIQILNRKGIYIEGEGKFTRDVFLPSRREANKLLSINQTIKSERERLIINAKRNSTKFDYGSYKFFKDAFSDLKTKIRKVKDEKLEEVLNELSELVNKESYKVGFNRGHIKWGKQLYVDNGTAEDFLVLKQIQYNLKKSFKVKPSSRSLILPQLITLLEDKFSKTVIRTDISSFYENIDHGLLISKIGNNNVLSSPSKRIIKQVLNAYWQTLIADGLKLSTDIRVGIPRGFGISAYLAEVFMREFDSRIRALPNVTYYARYVDDIIIIITPNSRHETISPNSYIDRVEKILDEEVKLSLNLEKTKVLDLRPVASKLTSISTLQMTFLGYIFIFKYRHVDNDISNPISLQNVVVRMSRERKKRYAKRIINAFKIYDRGRTVFLKKSNRLLIRRIKYLTSNTKLIGNKSKAFVGVYFSNIFLTEDYDDLIFLDKLLSIEINKLPASTSYLKARLTKFKFKKGFKTKIFYNYNLKTLDLILNNWD</sequence>
<dbReference type="PROSITE" id="PS50878">
    <property type="entry name" value="RT_POL"/>
    <property type="match status" value="1"/>
</dbReference>
<dbReference type="NCBIfam" id="NF041747">
    <property type="entry name" value="Drt3a"/>
    <property type="match status" value="1"/>
</dbReference>
<dbReference type="PANTHER" id="PTHR34047:SF8">
    <property type="entry name" value="PROTEIN YKFC"/>
    <property type="match status" value="1"/>
</dbReference>
<comment type="similarity">
    <text evidence="1">Belongs to the bacterial reverse transcriptase family.</text>
</comment>
<proteinExistence type="inferred from homology"/>
<evidence type="ECO:0000313" key="4">
    <source>
        <dbReference type="Proteomes" id="UP000321362"/>
    </source>
</evidence>
<keyword evidence="3" id="KW-0695">RNA-directed DNA polymerase</keyword>
<dbReference type="EMBL" id="CP042437">
    <property type="protein sequence ID" value="QEC77100.1"/>
    <property type="molecule type" value="Genomic_DNA"/>
</dbReference>
<feature type="domain" description="Reverse transcriptase" evidence="2">
    <location>
        <begin position="1"/>
        <end position="344"/>
    </location>
</feature>
<dbReference type="AlphaFoldDB" id="A0A5B8VZH6"/>
<keyword evidence="4" id="KW-1185">Reference proteome</keyword>